<evidence type="ECO:0000313" key="11">
    <source>
        <dbReference type="Proteomes" id="UP001247307"/>
    </source>
</evidence>
<evidence type="ECO:0000256" key="3">
    <source>
        <dbReference type="ARBA" id="ARBA00022448"/>
    </source>
</evidence>
<evidence type="ECO:0000256" key="2">
    <source>
        <dbReference type="ARBA" id="ARBA00009773"/>
    </source>
</evidence>
<dbReference type="GO" id="GO:0055085">
    <property type="term" value="P:transmembrane transport"/>
    <property type="evidence" value="ECO:0007669"/>
    <property type="project" value="TreeGrafter"/>
</dbReference>
<keyword evidence="5 9" id="KW-0812">Transmembrane</keyword>
<evidence type="ECO:0000256" key="7">
    <source>
        <dbReference type="ARBA" id="ARBA00023136"/>
    </source>
</evidence>
<feature type="transmembrane region" description="Helical" evidence="9">
    <location>
        <begin position="215"/>
        <end position="246"/>
    </location>
</feature>
<gene>
    <name evidence="10" type="ORF">J2S35_001072</name>
</gene>
<evidence type="ECO:0000256" key="4">
    <source>
        <dbReference type="ARBA" id="ARBA00022475"/>
    </source>
</evidence>
<keyword evidence="6 9" id="KW-1133">Transmembrane helix</keyword>
<comment type="caution">
    <text evidence="10">The sequence shown here is derived from an EMBL/GenBank/DDBJ whole genome shotgun (WGS) entry which is preliminary data.</text>
</comment>
<dbReference type="Pfam" id="PF01594">
    <property type="entry name" value="AI-2E_transport"/>
    <property type="match status" value="1"/>
</dbReference>
<feature type="transmembrane region" description="Helical" evidence="9">
    <location>
        <begin position="252"/>
        <end position="285"/>
    </location>
</feature>
<name>A0AAE4C6G2_9MICC</name>
<sequence>MDAPRALWSDSVGRPATRVLQFLIFAAGLAVVVWALTSQALTTLPILIAIILASALQPVLVALRRRGAGRIGSTAITFTGTLLLLIGIFTLVSISIYRQSDVLAARAVEGVTRLQDWLRSLGVEVDAARFDAIEKSLNSSSGGDLASRALHGVATAGEIGTGTLLTLVLLFFFLLDGDRMWTFIKRFIPARRRDEAHTAGVTSVKVLGAYVRGTVFIAAFAAIVDTVAMLVMGAPLAIPLGTLIFFGAFVPILGALVTGVLAALVTLVTLGPIPALVLVGIVILVNQIEHHILQPKVMGDSLGLHGSVILIALAIGAHTGGISGAIVAVPITAVVWAAVKSVMEGRGLYSPVFHSKHGAPASEADDDGAAGTASPEPRGGRGSHAAPSA</sequence>
<reference evidence="10" key="1">
    <citation type="submission" date="2023-07" db="EMBL/GenBank/DDBJ databases">
        <title>Sequencing the genomes of 1000 actinobacteria strains.</title>
        <authorList>
            <person name="Klenk H.-P."/>
        </authorList>
    </citation>
    <scope>NUCLEOTIDE SEQUENCE</scope>
    <source>
        <strain evidence="10">DSM 13988</strain>
    </source>
</reference>
<feature type="transmembrane region" description="Helical" evidence="9">
    <location>
        <begin position="43"/>
        <end position="63"/>
    </location>
</feature>
<feature type="transmembrane region" description="Helical" evidence="9">
    <location>
        <begin position="75"/>
        <end position="97"/>
    </location>
</feature>
<keyword evidence="3" id="KW-0813">Transport</keyword>
<dbReference type="GO" id="GO:0005886">
    <property type="term" value="C:plasma membrane"/>
    <property type="evidence" value="ECO:0007669"/>
    <property type="project" value="UniProtKB-SubCell"/>
</dbReference>
<comment type="similarity">
    <text evidence="2">Belongs to the autoinducer-2 exporter (AI-2E) (TC 2.A.86) family.</text>
</comment>
<dbReference type="InterPro" id="IPR002549">
    <property type="entry name" value="AI-2E-like"/>
</dbReference>
<dbReference type="PANTHER" id="PTHR21716:SF53">
    <property type="entry name" value="PERMEASE PERM-RELATED"/>
    <property type="match status" value="1"/>
</dbReference>
<dbReference type="RefSeq" id="WP_309850704.1">
    <property type="nucleotide sequence ID" value="NZ_BAAAIU010000005.1"/>
</dbReference>
<evidence type="ECO:0000256" key="9">
    <source>
        <dbReference type="SAM" id="Phobius"/>
    </source>
</evidence>
<dbReference type="PANTHER" id="PTHR21716">
    <property type="entry name" value="TRANSMEMBRANE PROTEIN"/>
    <property type="match status" value="1"/>
</dbReference>
<protein>
    <submittedName>
        <fullName evidence="10">PurR-regulated permease PerM</fullName>
    </submittedName>
</protein>
<feature type="transmembrane region" description="Helical" evidence="9">
    <location>
        <begin position="20"/>
        <end position="37"/>
    </location>
</feature>
<comment type="subcellular location">
    <subcellularLocation>
        <location evidence="1">Cell membrane</location>
        <topology evidence="1">Multi-pass membrane protein</topology>
    </subcellularLocation>
</comment>
<feature type="transmembrane region" description="Helical" evidence="9">
    <location>
        <begin position="149"/>
        <end position="175"/>
    </location>
</feature>
<keyword evidence="4" id="KW-1003">Cell membrane</keyword>
<keyword evidence="11" id="KW-1185">Reference proteome</keyword>
<evidence type="ECO:0000256" key="6">
    <source>
        <dbReference type="ARBA" id="ARBA00022989"/>
    </source>
</evidence>
<feature type="region of interest" description="Disordered" evidence="8">
    <location>
        <begin position="358"/>
        <end position="389"/>
    </location>
</feature>
<dbReference type="AlphaFoldDB" id="A0AAE4C6G2"/>
<accession>A0AAE4C6G2</accession>
<evidence type="ECO:0000256" key="8">
    <source>
        <dbReference type="SAM" id="MobiDB-lite"/>
    </source>
</evidence>
<proteinExistence type="inferred from homology"/>
<feature type="transmembrane region" description="Helical" evidence="9">
    <location>
        <begin position="321"/>
        <end position="339"/>
    </location>
</feature>
<dbReference type="Proteomes" id="UP001247307">
    <property type="component" value="Unassembled WGS sequence"/>
</dbReference>
<evidence type="ECO:0000313" key="10">
    <source>
        <dbReference type="EMBL" id="MDR6892132.1"/>
    </source>
</evidence>
<evidence type="ECO:0000256" key="1">
    <source>
        <dbReference type="ARBA" id="ARBA00004651"/>
    </source>
</evidence>
<evidence type="ECO:0000256" key="5">
    <source>
        <dbReference type="ARBA" id="ARBA00022692"/>
    </source>
</evidence>
<organism evidence="10 11">
    <name type="scientific">Falsarthrobacter nasiphocae</name>
    <dbReference type="NCBI Taxonomy" id="189863"/>
    <lineage>
        <taxon>Bacteria</taxon>
        <taxon>Bacillati</taxon>
        <taxon>Actinomycetota</taxon>
        <taxon>Actinomycetes</taxon>
        <taxon>Micrococcales</taxon>
        <taxon>Micrococcaceae</taxon>
        <taxon>Falsarthrobacter</taxon>
    </lineage>
</organism>
<dbReference type="EMBL" id="JAVDUI010000001">
    <property type="protein sequence ID" value="MDR6892132.1"/>
    <property type="molecule type" value="Genomic_DNA"/>
</dbReference>
<keyword evidence="7 9" id="KW-0472">Membrane</keyword>